<proteinExistence type="predicted"/>
<evidence type="ECO:0000313" key="3">
    <source>
        <dbReference type="Proteomes" id="UP000322234"/>
    </source>
</evidence>
<protein>
    <submittedName>
        <fullName evidence="2">Uncharacterized protein</fullName>
    </submittedName>
</protein>
<reference evidence="2" key="1">
    <citation type="submission" date="2019-10" db="EMBL/GenBank/DDBJ databases">
        <title>The sequence and de novo assembly of the wild yak genome.</title>
        <authorList>
            <person name="Liu Y."/>
        </authorList>
    </citation>
    <scope>NUCLEOTIDE SEQUENCE [LARGE SCALE GENOMIC DNA]</scope>
    <source>
        <strain evidence="2">WY2019</strain>
    </source>
</reference>
<sequence>MENAKEGDPRKEYAHWKSIKQTVDKEKGDYPKLMQSLLSTENCPHEALRVFMKPLHSGFPRPPVLRRSLSTRWPLVAANPRRLWEIARNPAAPQHRPPSTLSQRSAPRAPRRRKPSRYFFGAAEASVSP</sequence>
<dbReference type="Proteomes" id="UP000322234">
    <property type="component" value="Unassembled WGS sequence"/>
</dbReference>
<gene>
    <name evidence="2" type="ORF">E5288_WYG000490</name>
</gene>
<evidence type="ECO:0000313" key="2">
    <source>
        <dbReference type="EMBL" id="MXQ79042.1"/>
    </source>
</evidence>
<comment type="caution">
    <text evidence="2">The sequence shown here is derived from an EMBL/GenBank/DDBJ whole genome shotgun (WGS) entry which is preliminary data.</text>
</comment>
<feature type="region of interest" description="Disordered" evidence="1">
    <location>
        <begin position="88"/>
        <end position="129"/>
    </location>
</feature>
<keyword evidence="3" id="KW-1185">Reference proteome</keyword>
<evidence type="ECO:0000256" key="1">
    <source>
        <dbReference type="SAM" id="MobiDB-lite"/>
    </source>
</evidence>
<name>A0A6B0QPX7_9CETA</name>
<dbReference type="EMBL" id="VBQZ03000001">
    <property type="protein sequence ID" value="MXQ79042.1"/>
    <property type="molecule type" value="Genomic_DNA"/>
</dbReference>
<accession>A0A6B0QPX7</accession>
<organism evidence="2 3">
    <name type="scientific">Bos mutus</name>
    <name type="common">wild yak</name>
    <dbReference type="NCBI Taxonomy" id="72004"/>
    <lineage>
        <taxon>Eukaryota</taxon>
        <taxon>Metazoa</taxon>
        <taxon>Chordata</taxon>
        <taxon>Craniata</taxon>
        <taxon>Vertebrata</taxon>
        <taxon>Euteleostomi</taxon>
        <taxon>Mammalia</taxon>
        <taxon>Eutheria</taxon>
        <taxon>Laurasiatheria</taxon>
        <taxon>Artiodactyla</taxon>
        <taxon>Ruminantia</taxon>
        <taxon>Pecora</taxon>
        <taxon>Bovidae</taxon>
        <taxon>Bovinae</taxon>
        <taxon>Bos</taxon>
    </lineage>
</organism>
<dbReference type="AlphaFoldDB" id="A0A6B0QPX7"/>